<accession>A9DMQ4</accession>
<dbReference type="Proteomes" id="UP000005839">
    <property type="component" value="Unassembled WGS sequence"/>
</dbReference>
<keyword evidence="2" id="KW-1185">Reference proteome</keyword>
<comment type="caution">
    <text evidence="1">The sequence shown here is derived from an EMBL/GenBank/DDBJ whole genome shotgun (WGS) entry which is preliminary data.</text>
</comment>
<dbReference type="STRING" id="314608.KT99_06719"/>
<protein>
    <submittedName>
        <fullName evidence="1">Predicted ATPase, possibly involved in inorganic ion transport</fullName>
    </submittedName>
</protein>
<evidence type="ECO:0000313" key="2">
    <source>
        <dbReference type="Proteomes" id="UP000005839"/>
    </source>
</evidence>
<dbReference type="AlphaFoldDB" id="A9DMQ4"/>
<gene>
    <name evidence="1" type="ORF">KT99_06719</name>
</gene>
<dbReference type="EMBL" id="ABIC01000074">
    <property type="protein sequence ID" value="EDP98728.1"/>
    <property type="molecule type" value="Genomic_DNA"/>
</dbReference>
<sequence>MSVDGAAVVEHIWTIDGEPNPELKSIRVFDSQSAVHYISKTDSVEYKPAEVKLLDELSRACLFVKGELTREMIPLNTSYTIPDLNPLSRVSAFCNSLGVATPITLDAQCGGEGELPEIA</sequence>
<reference evidence="1 2" key="1">
    <citation type="submission" date="2007-10" db="EMBL/GenBank/DDBJ databases">
        <authorList>
            <person name="Yayanos A."/>
            <person name="Ferriera S."/>
            <person name="Johnson J."/>
            <person name="Kravitz S."/>
            <person name="Halpern A."/>
            <person name="Remington K."/>
            <person name="Beeson K."/>
            <person name="Tran B."/>
            <person name="Rogers Y.-H."/>
            <person name="Friedman R."/>
            <person name="Venter J.C."/>
        </authorList>
    </citation>
    <scope>NUCLEOTIDE SEQUENCE [LARGE SCALE GENOMIC DNA]</scope>
    <source>
        <strain evidence="1 2">KT99</strain>
    </source>
</reference>
<evidence type="ECO:0000313" key="1">
    <source>
        <dbReference type="EMBL" id="EDP98728.1"/>
    </source>
</evidence>
<name>A9DMQ4_9GAMM</name>
<proteinExistence type="predicted"/>
<organism evidence="1 2">
    <name type="scientific">Shewanella benthica KT99</name>
    <dbReference type="NCBI Taxonomy" id="314608"/>
    <lineage>
        <taxon>Bacteria</taxon>
        <taxon>Pseudomonadati</taxon>
        <taxon>Pseudomonadota</taxon>
        <taxon>Gammaproteobacteria</taxon>
        <taxon>Alteromonadales</taxon>
        <taxon>Shewanellaceae</taxon>
        <taxon>Shewanella</taxon>
    </lineage>
</organism>